<gene>
    <name evidence="1" type="ORF">F4V43_05030</name>
</gene>
<accession>A0A5J5GEU9</accession>
<proteinExistence type="predicted"/>
<comment type="caution">
    <text evidence="1">The sequence shown here is derived from an EMBL/GenBank/DDBJ whole genome shotgun (WGS) entry which is preliminary data.</text>
</comment>
<dbReference type="RefSeq" id="WP_150457159.1">
    <property type="nucleotide sequence ID" value="NZ_VYKK01000005.1"/>
</dbReference>
<sequence>MGFLLGCLVLLSGRSGLASGLGSALPGSYKYDDNGRLTYFESSEGYIFYEYDRNGNLLKKRIKGFGDLETPTGADQIVTGLNVKGWHLDKTGIQSIKIYLNGTYQGLASYGDPREDIYSKYPKFGNHNSGFHYNISLPKQNASYEVKTVVRNNGGEETVYTKSFRFVALNSVGHLDSPSEGVTVFYYLRYPNTNYTRMTVSGWQLDTEGIKSVQVYLDNNYIKSGSLTVSRSDVKAAYTQYNQSISGYAIDLDLPVAGNGAAGQTAAHQVKVVVANMKGELSTYVRNFVVKNSNQFFEVGPSGQN</sequence>
<dbReference type="OrthoDB" id="2625488at2"/>
<reference evidence="1 2" key="1">
    <citation type="submission" date="2019-09" db="EMBL/GenBank/DDBJ databases">
        <title>Bacillus ochoae sp. nov., Paenibacillus whitsoniae sp. nov., Paenibacillus spiritus sp. nov. Isolated from the Mars Exploration Rover during spacecraft assembly.</title>
        <authorList>
            <person name="Seuylemezian A."/>
            <person name="Vaishampayan P."/>
        </authorList>
    </citation>
    <scope>NUCLEOTIDE SEQUENCE [LARGE SCALE GENOMIC DNA]</scope>
    <source>
        <strain evidence="1 2">MER_111</strain>
    </source>
</reference>
<name>A0A5J5GEU9_9BACL</name>
<organism evidence="1 2">
    <name type="scientific">Paenibacillus spiritus</name>
    <dbReference type="NCBI Taxonomy" id="2496557"/>
    <lineage>
        <taxon>Bacteria</taxon>
        <taxon>Bacillati</taxon>
        <taxon>Bacillota</taxon>
        <taxon>Bacilli</taxon>
        <taxon>Bacillales</taxon>
        <taxon>Paenibacillaceae</taxon>
        <taxon>Paenibacillus</taxon>
    </lineage>
</organism>
<evidence type="ECO:0000313" key="1">
    <source>
        <dbReference type="EMBL" id="KAA9006328.1"/>
    </source>
</evidence>
<dbReference type="EMBL" id="VYKK01000005">
    <property type="protein sequence ID" value="KAA9006328.1"/>
    <property type="molecule type" value="Genomic_DNA"/>
</dbReference>
<dbReference type="Proteomes" id="UP000367750">
    <property type="component" value="Unassembled WGS sequence"/>
</dbReference>
<dbReference type="AlphaFoldDB" id="A0A5J5GEU9"/>
<keyword evidence="2" id="KW-1185">Reference proteome</keyword>
<evidence type="ECO:0000313" key="2">
    <source>
        <dbReference type="Proteomes" id="UP000367750"/>
    </source>
</evidence>
<protein>
    <submittedName>
        <fullName evidence="1">Uncharacterized protein</fullName>
    </submittedName>
</protein>